<dbReference type="Proteomes" id="UP000198832">
    <property type="component" value="Unassembled WGS sequence"/>
</dbReference>
<dbReference type="InterPro" id="IPR018689">
    <property type="entry name" value="Imm33_dom"/>
</dbReference>
<sequence>MTDEDWPLLRKRVFVSRRSHEQGLRPGYVYREHPDDDRDSGWRALVGDETDREVDDPTNVLLQDLGFLLGRWPELRPVLETDPLNGSWAWDQRTGRYSRLPAE</sequence>
<name>A0A1I1E1Q9_9ACTN</name>
<feature type="domain" description="Immunity protein Imm33" evidence="1">
    <location>
        <begin position="13"/>
        <end position="96"/>
    </location>
</feature>
<accession>A0A1I1E1Q9</accession>
<dbReference type="Pfam" id="PF09951">
    <property type="entry name" value="Imm33"/>
    <property type="match status" value="1"/>
</dbReference>
<proteinExistence type="predicted"/>
<dbReference type="AlphaFoldDB" id="A0A1I1E1Q9"/>
<evidence type="ECO:0000259" key="1">
    <source>
        <dbReference type="Pfam" id="PF09951"/>
    </source>
</evidence>
<evidence type="ECO:0000313" key="2">
    <source>
        <dbReference type="EMBL" id="SFB78793.1"/>
    </source>
</evidence>
<protein>
    <recommendedName>
        <fullName evidence="1">Immunity protein Imm33 domain-containing protein</fullName>
    </recommendedName>
</protein>
<gene>
    <name evidence="2" type="ORF">SAMN04487968_101515</name>
</gene>
<dbReference type="EMBL" id="FOLB01000001">
    <property type="protein sequence ID" value="SFB78793.1"/>
    <property type="molecule type" value="Genomic_DNA"/>
</dbReference>
<dbReference type="STRING" id="574651.SAMN04487968_101515"/>
<evidence type="ECO:0000313" key="3">
    <source>
        <dbReference type="Proteomes" id="UP000198832"/>
    </source>
</evidence>
<dbReference type="OrthoDB" id="4827574at2"/>
<reference evidence="2 3" key="1">
    <citation type="submission" date="2016-10" db="EMBL/GenBank/DDBJ databases">
        <authorList>
            <person name="de Groot N.N."/>
        </authorList>
    </citation>
    <scope>NUCLEOTIDE SEQUENCE [LARGE SCALE GENOMIC DNA]</scope>
    <source>
        <strain evidence="2 3">CGMCC 1.7056</strain>
    </source>
</reference>
<dbReference type="RefSeq" id="WP_091119753.1">
    <property type="nucleotide sequence ID" value="NZ_FOLB01000001.1"/>
</dbReference>
<keyword evidence="3" id="KW-1185">Reference proteome</keyword>
<organism evidence="2 3">
    <name type="scientific">Nocardioides terrae</name>
    <dbReference type="NCBI Taxonomy" id="574651"/>
    <lineage>
        <taxon>Bacteria</taxon>
        <taxon>Bacillati</taxon>
        <taxon>Actinomycetota</taxon>
        <taxon>Actinomycetes</taxon>
        <taxon>Propionibacteriales</taxon>
        <taxon>Nocardioidaceae</taxon>
        <taxon>Nocardioides</taxon>
    </lineage>
</organism>